<keyword evidence="3 7" id="KW-0133">Cell shape</keyword>
<dbReference type="Gene3D" id="3.40.1390.10">
    <property type="entry name" value="MurE/MurF, N-terminal domain"/>
    <property type="match status" value="1"/>
</dbReference>
<keyword evidence="2 7" id="KW-0132">Cell division</keyword>
<evidence type="ECO:0000256" key="1">
    <source>
        <dbReference type="ARBA" id="ARBA00005898"/>
    </source>
</evidence>
<keyword evidence="7" id="KW-0460">Magnesium</keyword>
<dbReference type="Pfam" id="PF01225">
    <property type="entry name" value="Mur_ligase"/>
    <property type="match status" value="1"/>
</dbReference>
<keyword evidence="4 7" id="KW-0573">Peptidoglycan synthesis</keyword>
<dbReference type="GO" id="GO:0005737">
    <property type="term" value="C:cytoplasm"/>
    <property type="evidence" value="ECO:0007669"/>
    <property type="project" value="UniProtKB-SubCell"/>
</dbReference>
<evidence type="ECO:0000313" key="13">
    <source>
        <dbReference type="Proteomes" id="UP000192721"/>
    </source>
</evidence>
<dbReference type="GO" id="GO:0008765">
    <property type="term" value="F:UDP-N-acetylmuramoylalanyl-D-glutamate-2,6-diaminopimelate ligase activity"/>
    <property type="evidence" value="ECO:0007669"/>
    <property type="project" value="UniProtKB-UniRule"/>
</dbReference>
<comment type="PTM">
    <text evidence="7">Carboxylation is probably crucial for Mg(2+) binding and, consequently, for the gamma-phosphate positioning of ATP.</text>
</comment>
<organism evidence="12 13">
    <name type="scientific">Chromobacterium haemolyticum</name>
    <dbReference type="NCBI Taxonomy" id="394935"/>
    <lineage>
        <taxon>Bacteria</taxon>
        <taxon>Pseudomonadati</taxon>
        <taxon>Pseudomonadota</taxon>
        <taxon>Betaproteobacteria</taxon>
        <taxon>Neisseriales</taxon>
        <taxon>Chromobacteriaceae</taxon>
        <taxon>Chromobacterium</taxon>
    </lineage>
</organism>
<feature type="binding site" evidence="7">
    <location>
        <begin position="156"/>
        <end position="157"/>
    </location>
    <ligand>
        <name>UDP-N-acetyl-alpha-D-muramoyl-L-alanyl-D-glutamate</name>
        <dbReference type="ChEBI" id="CHEBI:83900"/>
    </ligand>
</feature>
<dbReference type="GO" id="GO:0051301">
    <property type="term" value="P:cell division"/>
    <property type="evidence" value="ECO:0007669"/>
    <property type="project" value="UniProtKB-KW"/>
</dbReference>
<feature type="modified residue" description="N6-carboxylysine" evidence="7">
    <location>
        <position position="223"/>
    </location>
</feature>
<dbReference type="NCBIfam" id="TIGR01085">
    <property type="entry name" value="murE"/>
    <property type="match status" value="1"/>
</dbReference>
<reference evidence="12 13" key="1">
    <citation type="submission" date="2017-02" db="EMBL/GenBank/DDBJ databases">
        <title>Chromobacterium haemolyticum H5244.</title>
        <authorList>
            <person name="Gulvik C.A."/>
        </authorList>
    </citation>
    <scope>NUCLEOTIDE SEQUENCE [LARGE SCALE GENOMIC DNA]</scope>
    <source>
        <strain evidence="12 13">H5244</strain>
    </source>
</reference>
<feature type="binding site" evidence="7">
    <location>
        <begin position="114"/>
        <end position="120"/>
    </location>
    <ligand>
        <name>ATP</name>
        <dbReference type="ChEBI" id="CHEBI:30616"/>
    </ligand>
</feature>
<dbReference type="RefSeq" id="WP_081555188.1">
    <property type="nucleotide sequence ID" value="NZ_MUKV01000008.1"/>
</dbReference>
<dbReference type="InterPro" id="IPR035911">
    <property type="entry name" value="MurE/MurF_N"/>
</dbReference>
<dbReference type="PANTHER" id="PTHR23135">
    <property type="entry name" value="MUR LIGASE FAMILY MEMBER"/>
    <property type="match status" value="1"/>
</dbReference>
<comment type="cofactor">
    <cofactor evidence="7">
        <name>Mg(2+)</name>
        <dbReference type="ChEBI" id="CHEBI:18420"/>
    </cofactor>
</comment>
<evidence type="ECO:0000259" key="9">
    <source>
        <dbReference type="Pfam" id="PF01225"/>
    </source>
</evidence>
<evidence type="ECO:0000259" key="10">
    <source>
        <dbReference type="Pfam" id="PF02875"/>
    </source>
</evidence>
<dbReference type="Proteomes" id="UP000192721">
    <property type="component" value="Unassembled WGS sequence"/>
</dbReference>
<evidence type="ECO:0000313" key="12">
    <source>
        <dbReference type="EMBL" id="OQS41314.1"/>
    </source>
</evidence>
<dbReference type="EMBL" id="MUKV01000008">
    <property type="protein sequence ID" value="OQS41314.1"/>
    <property type="molecule type" value="Genomic_DNA"/>
</dbReference>
<keyword evidence="6 7" id="KW-0961">Cell wall biogenesis/degradation</keyword>
<dbReference type="NCBIfam" id="NF001126">
    <property type="entry name" value="PRK00139.1-4"/>
    <property type="match status" value="1"/>
</dbReference>
<dbReference type="InterPro" id="IPR013221">
    <property type="entry name" value="Mur_ligase_cen"/>
</dbReference>
<evidence type="ECO:0000256" key="4">
    <source>
        <dbReference type="ARBA" id="ARBA00022984"/>
    </source>
</evidence>
<dbReference type="AlphaFoldDB" id="A0A1W0D2U8"/>
<dbReference type="UniPathway" id="UPA00219"/>
<protein>
    <recommendedName>
        <fullName evidence="7">UDP-N-acetylmuramoyl-L-alanyl-D-glutamate--2,6-diaminopimelate ligase</fullName>
        <ecNumber evidence="7">6.3.2.13</ecNumber>
    </recommendedName>
    <alternativeName>
        <fullName evidence="7">Meso-A2pm-adding enzyme</fullName>
    </alternativeName>
    <alternativeName>
        <fullName evidence="7">Meso-diaminopimelate-adding enzyme</fullName>
    </alternativeName>
    <alternativeName>
        <fullName evidence="7">UDP-MurNAc-L-Ala-D-Glu:meso-diaminopimelate ligase</fullName>
    </alternativeName>
    <alternativeName>
        <fullName evidence="7">UDP-MurNAc-tripeptide synthetase</fullName>
    </alternativeName>
    <alternativeName>
        <fullName evidence="7">UDP-N-acetylmuramyl-tripeptide synthetase</fullName>
    </alternativeName>
</protein>
<comment type="pathway">
    <text evidence="7 8">Cell wall biogenesis; peptidoglycan biosynthesis.</text>
</comment>
<feature type="binding site" evidence="7">
    <location>
        <position position="189"/>
    </location>
    <ligand>
        <name>UDP-N-acetyl-alpha-D-muramoyl-L-alanyl-D-glutamate</name>
        <dbReference type="ChEBI" id="CHEBI:83900"/>
    </ligand>
</feature>
<dbReference type="NCBIfam" id="NF001124">
    <property type="entry name" value="PRK00139.1-2"/>
    <property type="match status" value="1"/>
</dbReference>
<comment type="caution">
    <text evidence="12">The sequence shown here is derived from an EMBL/GenBank/DDBJ whole genome shotgun (WGS) entry which is preliminary data.</text>
</comment>
<evidence type="ECO:0000256" key="3">
    <source>
        <dbReference type="ARBA" id="ARBA00022960"/>
    </source>
</evidence>
<evidence type="ECO:0000256" key="5">
    <source>
        <dbReference type="ARBA" id="ARBA00023306"/>
    </source>
</evidence>
<dbReference type="Gene3D" id="3.40.1190.10">
    <property type="entry name" value="Mur-like, catalytic domain"/>
    <property type="match status" value="1"/>
</dbReference>
<comment type="function">
    <text evidence="7">Catalyzes the addition of meso-diaminopimelic acid to the nucleotide precursor UDP-N-acetylmuramoyl-L-alanyl-D-glutamate (UMAG) in the biosynthesis of bacterial cell-wall peptidoglycan.</text>
</comment>
<feature type="domain" description="Mur ligase C-terminal" evidence="10">
    <location>
        <begin position="335"/>
        <end position="462"/>
    </location>
</feature>
<proteinExistence type="inferred from homology"/>
<evidence type="ECO:0000256" key="8">
    <source>
        <dbReference type="RuleBase" id="RU004135"/>
    </source>
</evidence>
<dbReference type="PANTHER" id="PTHR23135:SF4">
    <property type="entry name" value="UDP-N-ACETYLMURAMOYL-L-ALANYL-D-GLUTAMATE--2,6-DIAMINOPIMELATE LIGASE MURE HOMOLOG, CHLOROPLASTIC"/>
    <property type="match status" value="1"/>
</dbReference>
<feature type="domain" description="Mur ligase central" evidence="11">
    <location>
        <begin position="112"/>
        <end position="312"/>
    </location>
</feature>
<gene>
    <name evidence="7" type="primary">murE</name>
    <name evidence="12" type="ORF">B0T45_08475</name>
</gene>
<name>A0A1W0D2U8_9NEIS</name>
<dbReference type="Pfam" id="PF08245">
    <property type="entry name" value="Mur_ligase_M"/>
    <property type="match status" value="1"/>
</dbReference>
<evidence type="ECO:0000256" key="7">
    <source>
        <dbReference type="HAMAP-Rule" id="MF_00208"/>
    </source>
</evidence>
<dbReference type="EC" id="6.3.2.13" evidence="7"/>
<keyword evidence="7 12" id="KW-0436">Ligase</keyword>
<sequence>MKSRLTPMPDWNPADIKQLGLPVKRVETDSRRVLPGDVFLACPGLHSDGRDYIQAALAKGAAAVLWDDAGGFAWNPLWQAPNLPVPHLRDRIGMLAAEVYGYPSRALRVIGITGTNGKTSISHWLAQAFSLLGQKAALIGTVGNGFYGELTETTHTTPDPVTIQQKLAEYRRQGAHVVTMEVSSHSLDQSRVNGVDFATAVLTNLTRDHLDYHGSMEAYGESKKKLFFWEGLKHAVINADDEFGRQLAAEIDPAQTQVVTYGLEQGDVRPLALAATLDGLQLTVTTPWGIADVRTGLVGRFNAANLLACLATLCVNGVSLRDAAAVMARIQPARGRMQSVGGAHEPLVVIDYAHTPDALEKALSTLAEIRPEGGRLFCVFGCGGDRDPGKRPMMGAIAEKIADVAVLTSDNPRTEDPQAILRDVLAGMDAARTHVEVDREAAIHWAVGQARAGDVVLVAGKGHEEYQDIAGVKLPFSDFRVAEEALTAWGERA</sequence>
<accession>A0A1W0D2U8</accession>
<dbReference type="SUPFAM" id="SSF53623">
    <property type="entry name" value="MurD-like peptide ligases, catalytic domain"/>
    <property type="match status" value="1"/>
</dbReference>
<dbReference type="InterPro" id="IPR036615">
    <property type="entry name" value="Mur_ligase_C_dom_sf"/>
</dbReference>
<dbReference type="Gene3D" id="3.90.190.20">
    <property type="entry name" value="Mur ligase, C-terminal domain"/>
    <property type="match status" value="1"/>
</dbReference>
<evidence type="ECO:0000256" key="6">
    <source>
        <dbReference type="ARBA" id="ARBA00023316"/>
    </source>
</evidence>
<dbReference type="GO" id="GO:0071555">
    <property type="term" value="P:cell wall organization"/>
    <property type="evidence" value="ECO:0007669"/>
    <property type="project" value="UniProtKB-KW"/>
</dbReference>
<dbReference type="SUPFAM" id="SSF53244">
    <property type="entry name" value="MurD-like peptide ligases, peptide-binding domain"/>
    <property type="match status" value="1"/>
</dbReference>
<evidence type="ECO:0000256" key="2">
    <source>
        <dbReference type="ARBA" id="ARBA00022618"/>
    </source>
</evidence>
<dbReference type="GO" id="GO:0008360">
    <property type="term" value="P:regulation of cell shape"/>
    <property type="evidence" value="ECO:0007669"/>
    <property type="project" value="UniProtKB-KW"/>
</dbReference>
<feature type="binding site" evidence="7">
    <location>
        <position position="191"/>
    </location>
    <ligand>
        <name>UDP-N-acetyl-alpha-D-muramoyl-L-alanyl-D-glutamate</name>
        <dbReference type="ChEBI" id="CHEBI:83900"/>
    </ligand>
</feature>
<feature type="short sequence motif" description="Meso-diaminopimelate recognition motif" evidence="7">
    <location>
        <begin position="410"/>
        <end position="413"/>
    </location>
</feature>
<comment type="similarity">
    <text evidence="1 7">Belongs to the MurCDEF family. MurE subfamily.</text>
</comment>
<feature type="binding site" evidence="7">
    <location>
        <position position="386"/>
    </location>
    <ligand>
        <name>meso-2,6-diaminopimelate</name>
        <dbReference type="ChEBI" id="CHEBI:57791"/>
    </ligand>
</feature>
<dbReference type="InterPro" id="IPR005761">
    <property type="entry name" value="UDP-N-AcMur-Glu-dNH2Pim_ligase"/>
</dbReference>
<feature type="binding site" evidence="7">
    <location>
        <position position="30"/>
    </location>
    <ligand>
        <name>UDP-N-acetyl-alpha-D-muramoyl-L-alanyl-D-glutamate</name>
        <dbReference type="ChEBI" id="CHEBI:83900"/>
    </ligand>
</feature>
<dbReference type="GO" id="GO:0009252">
    <property type="term" value="P:peptidoglycan biosynthetic process"/>
    <property type="evidence" value="ECO:0007669"/>
    <property type="project" value="UniProtKB-UniRule"/>
</dbReference>
<dbReference type="InterPro" id="IPR004101">
    <property type="entry name" value="Mur_ligase_C"/>
</dbReference>
<feature type="domain" description="Mur ligase N-terminal catalytic" evidence="9">
    <location>
        <begin position="23"/>
        <end position="100"/>
    </location>
</feature>
<dbReference type="HAMAP" id="MF_00208">
    <property type="entry name" value="MurE"/>
    <property type="match status" value="1"/>
</dbReference>
<evidence type="ECO:0000259" key="11">
    <source>
        <dbReference type="Pfam" id="PF08245"/>
    </source>
</evidence>
<dbReference type="SUPFAM" id="SSF63418">
    <property type="entry name" value="MurE/MurF N-terminal domain"/>
    <property type="match status" value="1"/>
</dbReference>
<dbReference type="InterPro" id="IPR036565">
    <property type="entry name" value="Mur-like_cat_sf"/>
</dbReference>
<dbReference type="InterPro" id="IPR000713">
    <property type="entry name" value="Mur_ligase_N"/>
</dbReference>
<keyword evidence="7" id="KW-0067">ATP-binding</keyword>
<comment type="subcellular location">
    <subcellularLocation>
        <location evidence="7 8">Cytoplasm</location>
    </subcellularLocation>
</comment>
<keyword evidence="7" id="KW-0547">Nucleotide-binding</keyword>
<comment type="catalytic activity">
    <reaction evidence="7">
        <text>UDP-N-acetyl-alpha-D-muramoyl-L-alanyl-D-glutamate + meso-2,6-diaminopimelate + ATP = UDP-N-acetyl-alpha-D-muramoyl-L-alanyl-gamma-D-glutamyl-meso-2,6-diaminopimelate + ADP + phosphate + H(+)</text>
        <dbReference type="Rhea" id="RHEA:23676"/>
        <dbReference type="ChEBI" id="CHEBI:15378"/>
        <dbReference type="ChEBI" id="CHEBI:30616"/>
        <dbReference type="ChEBI" id="CHEBI:43474"/>
        <dbReference type="ChEBI" id="CHEBI:57791"/>
        <dbReference type="ChEBI" id="CHEBI:83900"/>
        <dbReference type="ChEBI" id="CHEBI:83905"/>
        <dbReference type="ChEBI" id="CHEBI:456216"/>
        <dbReference type="EC" id="6.3.2.13"/>
    </reaction>
</comment>
<dbReference type="GO" id="GO:0000287">
    <property type="term" value="F:magnesium ion binding"/>
    <property type="evidence" value="ECO:0007669"/>
    <property type="project" value="UniProtKB-UniRule"/>
</dbReference>
<dbReference type="GO" id="GO:0005524">
    <property type="term" value="F:ATP binding"/>
    <property type="evidence" value="ECO:0007669"/>
    <property type="project" value="UniProtKB-UniRule"/>
</dbReference>
<comment type="caution">
    <text evidence="7">Lacks conserved residue(s) required for the propagation of feature annotation.</text>
</comment>
<feature type="binding site" evidence="7">
    <location>
        <position position="460"/>
    </location>
    <ligand>
        <name>meso-2,6-diaminopimelate</name>
        <dbReference type="ChEBI" id="CHEBI:57791"/>
    </ligand>
</feature>
<feature type="binding site" evidence="7">
    <location>
        <begin position="410"/>
        <end position="413"/>
    </location>
    <ligand>
        <name>meso-2,6-diaminopimelate</name>
        <dbReference type="ChEBI" id="CHEBI:57791"/>
    </ligand>
</feature>
<feature type="binding site" evidence="7">
    <location>
        <position position="183"/>
    </location>
    <ligand>
        <name>UDP-N-acetyl-alpha-D-muramoyl-L-alanyl-D-glutamate</name>
        <dbReference type="ChEBI" id="CHEBI:83900"/>
    </ligand>
</feature>
<keyword evidence="7" id="KW-0963">Cytoplasm</keyword>
<feature type="binding site" evidence="7">
    <location>
        <position position="464"/>
    </location>
    <ligand>
        <name>meso-2,6-diaminopimelate</name>
        <dbReference type="ChEBI" id="CHEBI:57791"/>
    </ligand>
</feature>
<dbReference type="Pfam" id="PF02875">
    <property type="entry name" value="Mur_ligase_C"/>
    <property type="match status" value="1"/>
</dbReference>
<keyword evidence="5 7" id="KW-0131">Cell cycle</keyword>